<keyword evidence="2" id="KW-1185">Reference proteome</keyword>
<dbReference type="AlphaFoldDB" id="Q0W8Y9"/>
<evidence type="ECO:0000313" key="2">
    <source>
        <dbReference type="Proteomes" id="UP000000663"/>
    </source>
</evidence>
<name>Q0W8Y9_METAR</name>
<dbReference type="KEGG" id="rci:LRC118"/>
<proteinExistence type="predicted"/>
<dbReference type="EMBL" id="AM114193">
    <property type="protein sequence ID" value="CAJ35137.1"/>
    <property type="molecule type" value="Genomic_DNA"/>
</dbReference>
<dbReference type="Proteomes" id="UP000000663">
    <property type="component" value="Chromosome"/>
</dbReference>
<accession>Q0W8Y9</accession>
<dbReference type="eggNOG" id="arCOG11110">
    <property type="taxonomic scope" value="Archaea"/>
</dbReference>
<evidence type="ECO:0000313" key="1">
    <source>
        <dbReference type="EMBL" id="CAJ35137.1"/>
    </source>
</evidence>
<sequence>MPGFRRQKVHRMTQKGIYSAGVLLIVVAMLSVSGCASAAASEDAKDAINKTLVGHNLTYYSIAGKPMNYTITSEDIVSIEPVTYKDANAWKVRVGKSLPWDLTMSSDGTEILYVDQLFRT</sequence>
<reference evidence="1 2" key="1">
    <citation type="journal article" date="2006" name="Science">
        <title>Genome of rice cluster I archaea -- the key methane producers in the rice rhizosphere.</title>
        <authorList>
            <person name="Erkel C."/>
            <person name="Kube M."/>
            <person name="Reinhardt R."/>
            <person name="Liesack W."/>
        </authorList>
    </citation>
    <scope>NUCLEOTIDE SEQUENCE [LARGE SCALE GENOMIC DNA]</scope>
    <source>
        <strain evidence="2">DSM 22066 / NBRC 105507 / MRE50</strain>
    </source>
</reference>
<protein>
    <submittedName>
        <fullName evidence="1">Uncharacterized protein</fullName>
    </submittedName>
</protein>
<gene>
    <name evidence="1" type="ORF">LRC118</name>
</gene>
<organism evidence="1 2">
    <name type="scientific">Methanocella arvoryzae (strain DSM 22066 / NBRC 105507 / MRE50)</name>
    <dbReference type="NCBI Taxonomy" id="351160"/>
    <lineage>
        <taxon>Archaea</taxon>
        <taxon>Methanobacteriati</taxon>
        <taxon>Methanobacteriota</taxon>
        <taxon>Stenosarchaea group</taxon>
        <taxon>Methanomicrobia</taxon>
        <taxon>Methanocellales</taxon>
        <taxon>Methanocellaceae</taxon>
        <taxon>Methanocella</taxon>
    </lineage>
</organism>
<dbReference type="STRING" id="351160.LRC118"/>
<dbReference type="PROSITE" id="PS51257">
    <property type="entry name" value="PROKAR_LIPOPROTEIN"/>
    <property type="match status" value="1"/>
</dbReference>